<name>A0ABR4PH16_9HELO</name>
<evidence type="ECO:0000313" key="3">
    <source>
        <dbReference type="EMBL" id="KAL3422625.1"/>
    </source>
</evidence>
<protein>
    <submittedName>
        <fullName evidence="3">Ankyrin-3-like protein 5</fullName>
    </submittedName>
</protein>
<feature type="compositionally biased region" description="Polar residues" evidence="2">
    <location>
        <begin position="25"/>
        <end position="40"/>
    </location>
</feature>
<dbReference type="SUPFAM" id="SSF48403">
    <property type="entry name" value="Ankyrin repeat"/>
    <property type="match status" value="2"/>
</dbReference>
<dbReference type="InterPro" id="IPR002110">
    <property type="entry name" value="Ankyrin_rpt"/>
</dbReference>
<feature type="repeat" description="ANK" evidence="1">
    <location>
        <begin position="635"/>
        <end position="667"/>
    </location>
</feature>
<dbReference type="Gene3D" id="1.25.40.20">
    <property type="entry name" value="Ankyrin repeat-containing domain"/>
    <property type="match status" value="3"/>
</dbReference>
<accession>A0ABR4PH16</accession>
<dbReference type="PANTHER" id="PTHR24133:SF40">
    <property type="entry name" value="ANKYRIN REPEAT DOMAIN 44"/>
    <property type="match status" value="1"/>
</dbReference>
<dbReference type="PANTHER" id="PTHR24133">
    <property type="entry name" value="ANKYRIN DOMAIN-CONTAINING"/>
    <property type="match status" value="1"/>
</dbReference>
<feature type="compositionally biased region" description="Basic and acidic residues" evidence="2">
    <location>
        <begin position="318"/>
        <end position="327"/>
    </location>
</feature>
<gene>
    <name evidence="3" type="ORF">PVAG01_06781</name>
</gene>
<feature type="repeat" description="ANK" evidence="1">
    <location>
        <begin position="819"/>
        <end position="851"/>
    </location>
</feature>
<evidence type="ECO:0000256" key="1">
    <source>
        <dbReference type="PROSITE-ProRule" id="PRU00023"/>
    </source>
</evidence>
<reference evidence="3 4" key="1">
    <citation type="submission" date="2024-06" db="EMBL/GenBank/DDBJ databases">
        <title>Complete genome of Phlyctema vagabunda strain 19-DSS-EL-015.</title>
        <authorList>
            <person name="Fiorenzani C."/>
        </authorList>
    </citation>
    <scope>NUCLEOTIDE SEQUENCE [LARGE SCALE GENOMIC DNA]</scope>
    <source>
        <strain evidence="3 4">19-DSS-EL-015</strain>
    </source>
</reference>
<feature type="region of interest" description="Disordered" evidence="2">
    <location>
        <begin position="280"/>
        <end position="327"/>
    </location>
</feature>
<feature type="compositionally biased region" description="Polar residues" evidence="2">
    <location>
        <begin position="58"/>
        <end position="70"/>
    </location>
</feature>
<dbReference type="Pfam" id="PF12796">
    <property type="entry name" value="Ank_2"/>
    <property type="match status" value="5"/>
</dbReference>
<organism evidence="3 4">
    <name type="scientific">Phlyctema vagabunda</name>
    <dbReference type="NCBI Taxonomy" id="108571"/>
    <lineage>
        <taxon>Eukaryota</taxon>
        <taxon>Fungi</taxon>
        <taxon>Dikarya</taxon>
        <taxon>Ascomycota</taxon>
        <taxon>Pezizomycotina</taxon>
        <taxon>Leotiomycetes</taxon>
        <taxon>Helotiales</taxon>
        <taxon>Dermateaceae</taxon>
        <taxon>Phlyctema</taxon>
    </lineage>
</organism>
<evidence type="ECO:0000256" key="2">
    <source>
        <dbReference type="SAM" id="MobiDB-lite"/>
    </source>
</evidence>
<feature type="repeat" description="ANK" evidence="1">
    <location>
        <begin position="534"/>
        <end position="566"/>
    </location>
</feature>
<dbReference type="EMBL" id="JBFCZG010000005">
    <property type="protein sequence ID" value="KAL3422625.1"/>
    <property type="molecule type" value="Genomic_DNA"/>
</dbReference>
<dbReference type="Proteomes" id="UP001629113">
    <property type="component" value="Unassembled WGS sequence"/>
</dbReference>
<dbReference type="InterPro" id="IPR036770">
    <property type="entry name" value="Ankyrin_rpt-contain_sf"/>
</dbReference>
<feature type="region of interest" description="Disordered" evidence="2">
    <location>
        <begin position="345"/>
        <end position="406"/>
    </location>
</feature>
<feature type="compositionally biased region" description="Polar residues" evidence="2">
    <location>
        <begin position="288"/>
        <end position="297"/>
    </location>
</feature>
<comment type="caution">
    <text evidence="3">The sequence shown here is derived from an EMBL/GenBank/DDBJ whole genome shotgun (WGS) entry which is preliminary data.</text>
</comment>
<evidence type="ECO:0000313" key="4">
    <source>
        <dbReference type="Proteomes" id="UP001629113"/>
    </source>
</evidence>
<dbReference type="InterPro" id="IPR052391">
    <property type="entry name" value="E3_Ligase-Neurotoxin"/>
</dbReference>
<dbReference type="SMART" id="SM00248">
    <property type="entry name" value="ANK"/>
    <property type="match status" value="15"/>
</dbReference>
<keyword evidence="4" id="KW-1185">Reference proteome</keyword>
<feature type="region of interest" description="Disordered" evidence="2">
    <location>
        <begin position="451"/>
        <end position="470"/>
    </location>
</feature>
<dbReference type="PROSITE" id="PS50088">
    <property type="entry name" value="ANK_REPEAT"/>
    <property type="match status" value="3"/>
</dbReference>
<sequence>MNTQHPRVAHSKGRDDNQYSFFEAQKNSGSKPSAPTSSRELQPPAGAAAHKSLPATKATPNQVKIAQRPTTIAATSHASNASNYSAPSSASAQAQAQAPAPTSNPGAKMASPRAQSQCLELCYKTTALGDRISIHVLEYLTSSKHLQPGFDALAHDFLDICQILFAIEAGLGDCNRTGQKFPPELITELDHKFRVTQTDFQILDQMLGKFLGHSSRMKRGWGKLFGDTDIRKMSQSLGKTRDSLKMSSLVFQWNLGSEKVQREAGIGYTALAAALDRMDHKPGEDYNRSASSTSPNIPQQPHQQPHQQPQHQHHSHSGHSEMAEPHHEMTDGLTNLNLYQQHQQGGYNSHYEPSVGGRSSSYQHGGRRPHSPDHPQPLGLDFRYTTGGPTALPTPSTTSFDRHYTGNNDMYERASTIDDSHSIAATNDYEAIIEDVSGQELGPTKVVRVTADPSTMPRSHPRSTGEDTNGMKSTLISAVRSKNHKLVDQLLNRGCSPNTGPHIHSLKEAIINHDQETVRLLLLFGADPNEPDREGVTPLLVAVEKGFATGATLLLKYGADPNLLAGPESESPLASAVMANHVGMSHLLLTYNGDVAHLNSNGSTLLICAVKKKTPKKFIDLLLAYGCDPNVKSRDGKTVLFEAITAFRADIVTSLLEAGADPNMPGPKHPLWPSNYHAPCLEVMLTHGADPKKTPGMMELAASLNNIESVRVLLKFKVDPNMRKDGIYTPLCTSIRDDRPELFDLLLANGADPNVPASEYPAFKCITHKRLKYLPLLLKAGVDLNSPKGILETAVSFNNMEALTWLLDQGVNPNDKTPKGMSPLTTAIREDHVEMVDLLLARGADPHVRGEDWPLCMSVRKPHILKHLLTVINEPSAFKGVVEMAVHADELESVKLLLAAGVSVEDKNGGVFSPLTTALRENHRQIVRYLISDGGADVNAPGEHLPVVKALRRFHGEDTEMLELLLANGADPNKMYRGWNAIFQGIENGDADILRMLVSKNGVDLDARDERGVSVVEMAASRGWNEAVKILTDGGVSLKR</sequence>
<keyword evidence="1" id="KW-0040">ANK repeat</keyword>
<feature type="compositionally biased region" description="Low complexity" evidence="2">
    <location>
        <begin position="71"/>
        <end position="104"/>
    </location>
</feature>
<proteinExistence type="predicted"/>
<dbReference type="Pfam" id="PF00023">
    <property type="entry name" value="Ank"/>
    <property type="match status" value="1"/>
</dbReference>
<feature type="compositionally biased region" description="Low complexity" evidence="2">
    <location>
        <begin position="299"/>
        <end position="310"/>
    </location>
</feature>
<feature type="region of interest" description="Disordered" evidence="2">
    <location>
        <begin position="1"/>
        <end position="111"/>
    </location>
</feature>
<dbReference type="PROSITE" id="PS50297">
    <property type="entry name" value="ANK_REP_REGION"/>
    <property type="match status" value="2"/>
</dbReference>